<proteinExistence type="inferred from homology"/>
<dbReference type="PRINTS" id="PR00080">
    <property type="entry name" value="SDRFAMILY"/>
</dbReference>
<comment type="caution">
    <text evidence="2">The sequence shown here is derived from an EMBL/GenBank/DDBJ whole genome shotgun (WGS) entry which is preliminary data.</text>
</comment>
<accession>A0ABU1ARK1</accession>
<organism evidence="2 3">
    <name type="scientific">Thalassobacterium maritimum</name>
    <dbReference type="NCBI Taxonomy" id="3041265"/>
    <lineage>
        <taxon>Bacteria</taxon>
        <taxon>Pseudomonadati</taxon>
        <taxon>Verrucomicrobiota</taxon>
        <taxon>Opitutia</taxon>
        <taxon>Puniceicoccales</taxon>
        <taxon>Coraliomargaritaceae</taxon>
        <taxon>Thalassobacterium</taxon>
    </lineage>
</organism>
<dbReference type="PANTHER" id="PTHR42879">
    <property type="entry name" value="3-OXOACYL-(ACYL-CARRIER-PROTEIN) REDUCTASE"/>
    <property type="match status" value="1"/>
</dbReference>
<protein>
    <submittedName>
        <fullName evidence="2">SDR family NAD(P)-dependent oxidoreductase</fullName>
    </submittedName>
</protein>
<evidence type="ECO:0000313" key="3">
    <source>
        <dbReference type="Proteomes" id="UP001225316"/>
    </source>
</evidence>
<dbReference type="PRINTS" id="PR00081">
    <property type="entry name" value="GDHRDH"/>
</dbReference>
<dbReference type="Proteomes" id="UP001225316">
    <property type="component" value="Unassembled WGS sequence"/>
</dbReference>
<sequence length="255" mass="27341">MQLSTLFDLRGRTALVTGSTRGIGRAIALALADAGADIALHGSSDHEGVQQVRNEILERGVRCTVVLKNLADDDAADYLYQQVITKLGQLDILVANASVQCPKPWLEGDRADFELQINVNLRCSYELIKLAEPPMQSRAWGRILTIGSVQESNPHPDMLIYAATKCAQTSLTQNLAKQLSGSGVTINNLAPGVIATDRNIPRLADEDYQKLVLSKIPVGRIGKPEDCAAAALLLCSEGGAYITGQNIFVDGGMSL</sequence>
<dbReference type="InterPro" id="IPR036291">
    <property type="entry name" value="NAD(P)-bd_dom_sf"/>
</dbReference>
<gene>
    <name evidence="2" type="ORF">QEH52_04655</name>
</gene>
<dbReference type="Pfam" id="PF13561">
    <property type="entry name" value="adh_short_C2"/>
    <property type="match status" value="1"/>
</dbReference>
<keyword evidence="3" id="KW-1185">Reference proteome</keyword>
<dbReference type="Gene3D" id="3.40.50.720">
    <property type="entry name" value="NAD(P)-binding Rossmann-like Domain"/>
    <property type="match status" value="1"/>
</dbReference>
<dbReference type="RefSeq" id="WP_308948905.1">
    <property type="nucleotide sequence ID" value="NZ_JARXHW010000007.1"/>
</dbReference>
<dbReference type="InterPro" id="IPR050259">
    <property type="entry name" value="SDR"/>
</dbReference>
<evidence type="ECO:0000313" key="2">
    <source>
        <dbReference type="EMBL" id="MDQ8206787.1"/>
    </source>
</evidence>
<reference evidence="2 3" key="1">
    <citation type="submission" date="2023-04" db="EMBL/GenBank/DDBJ databases">
        <title>A novel bacteria isolated from coastal sediment.</title>
        <authorList>
            <person name="Liu X.-J."/>
            <person name="Du Z.-J."/>
        </authorList>
    </citation>
    <scope>NUCLEOTIDE SEQUENCE [LARGE SCALE GENOMIC DNA]</scope>
    <source>
        <strain evidence="2 3">SDUM461003</strain>
    </source>
</reference>
<evidence type="ECO:0000256" key="1">
    <source>
        <dbReference type="ARBA" id="ARBA00006484"/>
    </source>
</evidence>
<dbReference type="EMBL" id="JARXHW010000007">
    <property type="protein sequence ID" value="MDQ8206787.1"/>
    <property type="molecule type" value="Genomic_DNA"/>
</dbReference>
<name>A0ABU1ARK1_9BACT</name>
<dbReference type="InterPro" id="IPR002347">
    <property type="entry name" value="SDR_fam"/>
</dbReference>
<dbReference type="SUPFAM" id="SSF51735">
    <property type="entry name" value="NAD(P)-binding Rossmann-fold domains"/>
    <property type="match status" value="1"/>
</dbReference>
<comment type="similarity">
    <text evidence="1">Belongs to the short-chain dehydrogenases/reductases (SDR) family.</text>
</comment>